<gene>
    <name evidence="1" type="ORF">V6N12_001108</name>
</gene>
<organism evidence="1 2">
    <name type="scientific">Hibiscus sabdariffa</name>
    <name type="common">roselle</name>
    <dbReference type="NCBI Taxonomy" id="183260"/>
    <lineage>
        <taxon>Eukaryota</taxon>
        <taxon>Viridiplantae</taxon>
        <taxon>Streptophyta</taxon>
        <taxon>Embryophyta</taxon>
        <taxon>Tracheophyta</taxon>
        <taxon>Spermatophyta</taxon>
        <taxon>Magnoliopsida</taxon>
        <taxon>eudicotyledons</taxon>
        <taxon>Gunneridae</taxon>
        <taxon>Pentapetalae</taxon>
        <taxon>rosids</taxon>
        <taxon>malvids</taxon>
        <taxon>Malvales</taxon>
        <taxon>Malvaceae</taxon>
        <taxon>Malvoideae</taxon>
        <taxon>Hibiscus</taxon>
    </lineage>
</organism>
<sequence length="89" mass="10442">MHIRLEALQLSLHKIIWNPKVVLSCIVIESRPRVQNSKPLPYFLEEKKKIRDCELWDLDDGVNSLHAAIYAPRSTVQIETKECQEKKME</sequence>
<accession>A0ABR2C697</accession>
<evidence type="ECO:0000313" key="2">
    <source>
        <dbReference type="Proteomes" id="UP001472677"/>
    </source>
</evidence>
<reference evidence="1 2" key="1">
    <citation type="journal article" date="2024" name="G3 (Bethesda)">
        <title>Genome assembly of Hibiscus sabdariffa L. provides insights into metabolisms of medicinal natural products.</title>
        <authorList>
            <person name="Kim T."/>
        </authorList>
    </citation>
    <scope>NUCLEOTIDE SEQUENCE [LARGE SCALE GENOMIC DNA]</scope>
    <source>
        <strain evidence="1">TK-2024</strain>
        <tissue evidence="1">Old leaves</tissue>
    </source>
</reference>
<name>A0ABR2C697_9ROSI</name>
<dbReference type="EMBL" id="JBBPBM010000065">
    <property type="protein sequence ID" value="KAK8514943.1"/>
    <property type="molecule type" value="Genomic_DNA"/>
</dbReference>
<proteinExistence type="predicted"/>
<dbReference type="Proteomes" id="UP001472677">
    <property type="component" value="Unassembled WGS sequence"/>
</dbReference>
<keyword evidence="2" id="KW-1185">Reference proteome</keyword>
<comment type="caution">
    <text evidence="1">The sequence shown here is derived from an EMBL/GenBank/DDBJ whole genome shotgun (WGS) entry which is preliminary data.</text>
</comment>
<evidence type="ECO:0000313" key="1">
    <source>
        <dbReference type="EMBL" id="KAK8514943.1"/>
    </source>
</evidence>
<protein>
    <submittedName>
        <fullName evidence="1">Uncharacterized protein</fullName>
    </submittedName>
</protein>